<dbReference type="EMBL" id="JAAXOS010000005">
    <property type="protein sequence ID" value="NKY26842.1"/>
    <property type="molecule type" value="Genomic_DNA"/>
</dbReference>
<evidence type="ECO:0000313" key="1">
    <source>
        <dbReference type="EMBL" id="NKY26842.1"/>
    </source>
</evidence>
<dbReference type="RefSeq" id="WP_157114331.1">
    <property type="nucleotide sequence ID" value="NZ_JAAXOS010000005.1"/>
</dbReference>
<reference evidence="1 2" key="1">
    <citation type="submission" date="2020-04" db="EMBL/GenBank/DDBJ databases">
        <title>MicrobeNet Type strains.</title>
        <authorList>
            <person name="Nicholson A.C."/>
        </authorList>
    </citation>
    <scope>NUCLEOTIDE SEQUENCE [LARGE SCALE GENOMIC DNA]</scope>
    <source>
        <strain evidence="1 2">DSM 44956</strain>
    </source>
</reference>
<comment type="caution">
    <text evidence="1">The sequence shown here is derived from an EMBL/GenBank/DDBJ whole genome shotgun (WGS) entry which is preliminary data.</text>
</comment>
<sequence>MVRTYAGYPGSAFSAIVHSFAGPDVRMAVAFGHGVIGTTAEALRV</sequence>
<name>A0A7X6R324_9NOCA</name>
<keyword evidence="2" id="KW-1185">Reference proteome</keyword>
<gene>
    <name evidence="1" type="ORF">HGB38_11485</name>
</gene>
<dbReference type="AlphaFoldDB" id="A0A7X6R324"/>
<organism evidence="1 2">
    <name type="scientific">Nocardia gamkensis</name>
    <dbReference type="NCBI Taxonomy" id="352869"/>
    <lineage>
        <taxon>Bacteria</taxon>
        <taxon>Bacillati</taxon>
        <taxon>Actinomycetota</taxon>
        <taxon>Actinomycetes</taxon>
        <taxon>Mycobacteriales</taxon>
        <taxon>Nocardiaceae</taxon>
        <taxon>Nocardia</taxon>
    </lineage>
</organism>
<evidence type="ECO:0000313" key="2">
    <source>
        <dbReference type="Proteomes" id="UP000540698"/>
    </source>
</evidence>
<protein>
    <submittedName>
        <fullName evidence="1">Uncharacterized protein</fullName>
    </submittedName>
</protein>
<accession>A0A7X6R324</accession>
<dbReference type="Proteomes" id="UP000540698">
    <property type="component" value="Unassembled WGS sequence"/>
</dbReference>
<proteinExistence type="predicted"/>